<name>A0AC61QSC7_9BACT</name>
<accession>A0AC61QSC7</accession>
<gene>
    <name evidence="1" type="ORF">E5358_03755</name>
</gene>
<sequence>MKNKPLILSNFDNISRIYGVHHIGDEFLMIDNLCDHSIPAEVDSFFIKCPIRITCNTVYFCVQGTFTVRINLREYLISKNETLTILPGAIMEIIDLSDDVRMAVISFSNEYFAPIEHIEASMNINKRISVNPKITLTESLMNECIDVYLKMKEKLKQADNPFRKFAIKAYSYVLCAIALEELVRKPIEKISNTDRPMSLYDRFIELVQQNFRKHRTIQYYAKELNISSKYFSMLIKKVSGKNAGEWIDEYVLLEAKVLLRSRRYTIQQVSDMLSFPNQSFFAKYFKVHIGCTPTQYQISCS</sequence>
<dbReference type="EMBL" id="SRZC01000004">
    <property type="protein sequence ID" value="TGX83378.1"/>
    <property type="molecule type" value="Genomic_DNA"/>
</dbReference>
<dbReference type="Proteomes" id="UP000308886">
    <property type="component" value="Unassembled WGS sequence"/>
</dbReference>
<protein>
    <submittedName>
        <fullName evidence="1">AraC family transcriptional regulator</fullName>
    </submittedName>
</protein>
<proteinExistence type="predicted"/>
<comment type="caution">
    <text evidence="1">The sequence shown here is derived from an EMBL/GenBank/DDBJ whole genome shotgun (WGS) entry which is preliminary data.</text>
</comment>
<keyword evidence="2" id="KW-1185">Reference proteome</keyword>
<organism evidence="1 2">
    <name type="scientific">Palleniella muris</name>
    <dbReference type="NCBI Taxonomy" id="3038145"/>
    <lineage>
        <taxon>Bacteria</taxon>
        <taxon>Pseudomonadati</taxon>
        <taxon>Bacteroidota</taxon>
        <taxon>Bacteroidia</taxon>
        <taxon>Bacteroidales</taxon>
        <taxon>Prevotellaceae</taxon>
        <taxon>Palleniella</taxon>
    </lineage>
</organism>
<reference evidence="1" key="1">
    <citation type="submission" date="2019-04" db="EMBL/GenBank/DDBJ databases">
        <title>Microbes associate with the intestines of laboratory mice.</title>
        <authorList>
            <person name="Navarre W."/>
            <person name="Wong E."/>
            <person name="Huang K."/>
            <person name="Tropini C."/>
            <person name="Ng K."/>
            <person name="Yu B."/>
        </authorList>
    </citation>
    <scope>NUCLEOTIDE SEQUENCE</scope>
    <source>
        <strain evidence="1">NM73_A23</strain>
    </source>
</reference>
<evidence type="ECO:0000313" key="2">
    <source>
        <dbReference type="Proteomes" id="UP000308886"/>
    </source>
</evidence>
<evidence type="ECO:0000313" key="1">
    <source>
        <dbReference type="EMBL" id="TGX83378.1"/>
    </source>
</evidence>